<evidence type="ECO:0000313" key="1">
    <source>
        <dbReference type="EMBL" id="MDT0678295.1"/>
    </source>
</evidence>
<dbReference type="RefSeq" id="WP_311504631.1">
    <property type="nucleotide sequence ID" value="NZ_JAVRHK010000018.1"/>
</dbReference>
<name>A0ABU3D9S9_9FLAO</name>
<accession>A0ABU3D9S9</accession>
<sequence>MENKKLERDTTLEEIKKLADESDKNSGFQLGLEADFEEELIQLDLINDKQNPSESFRLFYAIEGILRTHLPPKSESEFSSFVREEKNIFLTGGKKKDASGRRGADPRQAYITTHLEVALNELLRWMQEGGTKFDLFLIFRDLNIKYGYYKENELDKVDQTK</sequence>
<comment type="caution">
    <text evidence="1">The sequence shown here is derived from an EMBL/GenBank/DDBJ whole genome shotgun (WGS) entry which is preliminary data.</text>
</comment>
<organism evidence="1 2">
    <name type="scientific">Autumnicola musiva</name>
    <dbReference type="NCBI Taxonomy" id="3075589"/>
    <lineage>
        <taxon>Bacteria</taxon>
        <taxon>Pseudomonadati</taxon>
        <taxon>Bacteroidota</taxon>
        <taxon>Flavobacteriia</taxon>
        <taxon>Flavobacteriales</taxon>
        <taxon>Flavobacteriaceae</taxon>
        <taxon>Autumnicola</taxon>
    </lineage>
</organism>
<reference evidence="1 2" key="1">
    <citation type="submission" date="2023-09" db="EMBL/GenBank/DDBJ databases">
        <authorList>
            <person name="Rey-Velasco X."/>
        </authorList>
    </citation>
    <scope>NUCLEOTIDE SEQUENCE [LARGE SCALE GENOMIC DNA]</scope>
    <source>
        <strain evidence="1 2">F117</strain>
    </source>
</reference>
<dbReference type="EMBL" id="JAVRHK010000018">
    <property type="protein sequence ID" value="MDT0678295.1"/>
    <property type="molecule type" value="Genomic_DNA"/>
</dbReference>
<evidence type="ECO:0000313" key="2">
    <source>
        <dbReference type="Proteomes" id="UP001262582"/>
    </source>
</evidence>
<gene>
    <name evidence="1" type="ORF">RM539_17060</name>
</gene>
<keyword evidence="2" id="KW-1185">Reference proteome</keyword>
<proteinExistence type="predicted"/>
<protein>
    <submittedName>
        <fullName evidence="1">Uncharacterized protein</fullName>
    </submittedName>
</protein>
<dbReference type="Proteomes" id="UP001262582">
    <property type="component" value="Unassembled WGS sequence"/>
</dbReference>